<gene>
    <name evidence="4" type="ORF">NCTC10172_00357</name>
</gene>
<evidence type="ECO:0000256" key="2">
    <source>
        <dbReference type="ARBA" id="ARBA00022448"/>
    </source>
</evidence>
<keyword evidence="3" id="KW-0732">Signal</keyword>
<evidence type="ECO:0000313" key="5">
    <source>
        <dbReference type="Proteomes" id="UP000290909"/>
    </source>
</evidence>
<dbReference type="EMBL" id="LR215050">
    <property type="protein sequence ID" value="VEU82347.1"/>
    <property type="molecule type" value="Genomic_DNA"/>
</dbReference>
<protein>
    <submittedName>
        <fullName evidence="4">Maltose-binding periplasmic proteins/domains</fullName>
    </submittedName>
</protein>
<reference evidence="4 5" key="1">
    <citation type="submission" date="2019-01" db="EMBL/GenBank/DDBJ databases">
        <authorList>
            <consortium name="Pathogen Informatics"/>
        </authorList>
    </citation>
    <scope>NUCLEOTIDE SEQUENCE [LARGE SCALE GENOMIC DNA]</scope>
    <source>
        <strain evidence="4 5">NCTC10172</strain>
    </source>
</reference>
<dbReference type="GO" id="GO:1901982">
    <property type="term" value="F:maltose binding"/>
    <property type="evidence" value="ECO:0007669"/>
    <property type="project" value="TreeGrafter"/>
</dbReference>
<dbReference type="Proteomes" id="UP000290909">
    <property type="component" value="Chromosome"/>
</dbReference>
<proteinExistence type="inferred from homology"/>
<evidence type="ECO:0000313" key="4">
    <source>
        <dbReference type="EMBL" id="VEU82347.1"/>
    </source>
</evidence>
<dbReference type="Pfam" id="PF13416">
    <property type="entry name" value="SBP_bac_8"/>
    <property type="match status" value="1"/>
</dbReference>
<dbReference type="PANTHER" id="PTHR30061:SF50">
    <property type="entry name" value="MALTOSE_MALTODEXTRIN-BINDING PERIPLASMIC PROTEIN"/>
    <property type="match status" value="1"/>
</dbReference>
<dbReference type="Gene3D" id="3.40.190.10">
    <property type="entry name" value="Periplasmic binding protein-like II"/>
    <property type="match status" value="2"/>
</dbReference>
<dbReference type="GO" id="GO:0055052">
    <property type="term" value="C:ATP-binding cassette (ABC) transporter complex, substrate-binding subunit-containing"/>
    <property type="evidence" value="ECO:0007669"/>
    <property type="project" value="TreeGrafter"/>
</dbReference>
<keyword evidence="5" id="KW-1185">Reference proteome</keyword>
<comment type="similarity">
    <text evidence="1">Belongs to the bacterial solute-binding protein 1 family.</text>
</comment>
<dbReference type="AlphaFoldDB" id="A0A449BJ50"/>
<dbReference type="SUPFAM" id="SSF53850">
    <property type="entry name" value="Periplasmic binding protein-like II"/>
    <property type="match status" value="1"/>
</dbReference>
<evidence type="ECO:0000256" key="3">
    <source>
        <dbReference type="ARBA" id="ARBA00022729"/>
    </source>
</evidence>
<evidence type="ECO:0000256" key="1">
    <source>
        <dbReference type="ARBA" id="ARBA00008520"/>
    </source>
</evidence>
<keyword evidence="2" id="KW-0813">Transport</keyword>
<accession>A0A449BJ50</accession>
<dbReference type="GO" id="GO:0042956">
    <property type="term" value="P:maltodextrin transmembrane transport"/>
    <property type="evidence" value="ECO:0007669"/>
    <property type="project" value="TreeGrafter"/>
</dbReference>
<organism evidence="4 5">
    <name type="scientific">Acholeplasma hippikon</name>
    <dbReference type="NCBI Taxonomy" id="264636"/>
    <lineage>
        <taxon>Bacteria</taxon>
        <taxon>Bacillati</taxon>
        <taxon>Mycoplasmatota</taxon>
        <taxon>Mollicutes</taxon>
        <taxon>Acholeplasmatales</taxon>
        <taxon>Acholeplasmataceae</taxon>
        <taxon>Acholeplasma</taxon>
    </lineage>
</organism>
<name>A0A449BJ50_9MOLU</name>
<dbReference type="KEGG" id="ahk:NCTC10172_00357"/>
<dbReference type="GO" id="GO:0015768">
    <property type="term" value="P:maltose transport"/>
    <property type="evidence" value="ECO:0007669"/>
    <property type="project" value="TreeGrafter"/>
</dbReference>
<dbReference type="PANTHER" id="PTHR30061">
    <property type="entry name" value="MALTOSE-BINDING PERIPLASMIC PROTEIN"/>
    <property type="match status" value="1"/>
</dbReference>
<dbReference type="InterPro" id="IPR006059">
    <property type="entry name" value="SBP"/>
</dbReference>
<dbReference type="PROSITE" id="PS51257">
    <property type="entry name" value="PROKAR_LIPOPROTEIN"/>
    <property type="match status" value="1"/>
</dbReference>
<sequence length="454" mass="50119">MRKSLIIAIMLPILALALVACTQKKPLEIWVGIESQAFYQEKANEYKEIYKEKTGKDFPVNISVKAVDTGTAGGVFLNDPTTAGDIITVAHDNLGRLIAGSSAIAPIQSESLINQINNDNHEVYVNAIKGKVQGEEYYFGVPYIGQALILYYNKQYISAEQVQSWEGILEAAKAANKQALSITGTDGFNNSFLLLAVDEETKTSSLQLYDDASFENNYATGADVLSFLKYGQMLFTTPNGAKRPTDSGWQVELQQGVSLSVVGGAWHFNSAKAALGANLGIAILPSFTLTEETVYDVANNSELVGKTFRSGTFADVKMFVKNKVSKYSEYLDDILAYFSSKEVQEESFVVANNLPAYKNATAEFDSLKPENATTPDGKLALELASAQLDMFQYGRPQPFGHHVNFNFYYYSKNAPEKIMDLLDNARGQENFQTDAKILEVMKKVENIWKTGKEE</sequence>
<dbReference type="STRING" id="1408416.GCA_000702765_01061"/>
<dbReference type="RefSeq" id="WP_035369586.1">
    <property type="nucleotide sequence ID" value="NZ_LR215050.1"/>
</dbReference>